<evidence type="ECO:0000313" key="5">
    <source>
        <dbReference type="EMBL" id="GAA1729391.1"/>
    </source>
</evidence>
<evidence type="ECO:0000256" key="2">
    <source>
        <dbReference type="ARBA" id="ARBA00022679"/>
    </source>
</evidence>
<keyword evidence="1 5" id="KW-0489">Methyltransferase</keyword>
<gene>
    <name evidence="5" type="ORF">GCM10009710_07500</name>
</gene>
<dbReference type="EMBL" id="BAAAME010000002">
    <property type="protein sequence ID" value="GAA1729391.1"/>
    <property type="molecule type" value="Genomic_DNA"/>
</dbReference>
<name>A0ABN2JK72_9ACTN</name>
<dbReference type="PANTHER" id="PTHR43464">
    <property type="entry name" value="METHYLTRANSFERASE"/>
    <property type="match status" value="1"/>
</dbReference>
<dbReference type="CDD" id="cd02440">
    <property type="entry name" value="AdoMet_MTases"/>
    <property type="match status" value="1"/>
</dbReference>
<evidence type="ECO:0000256" key="1">
    <source>
        <dbReference type="ARBA" id="ARBA00022603"/>
    </source>
</evidence>
<evidence type="ECO:0000259" key="4">
    <source>
        <dbReference type="Pfam" id="PF13649"/>
    </source>
</evidence>
<dbReference type="GO" id="GO:0008168">
    <property type="term" value="F:methyltransferase activity"/>
    <property type="evidence" value="ECO:0007669"/>
    <property type="project" value="UniProtKB-KW"/>
</dbReference>
<dbReference type="InterPro" id="IPR029063">
    <property type="entry name" value="SAM-dependent_MTases_sf"/>
</dbReference>
<evidence type="ECO:0000313" key="6">
    <source>
        <dbReference type="Proteomes" id="UP001501057"/>
    </source>
</evidence>
<feature type="domain" description="Methyltransferase" evidence="4">
    <location>
        <begin position="52"/>
        <end position="144"/>
    </location>
</feature>
<accession>A0ABN2JK72</accession>
<dbReference type="SUPFAM" id="SSF53335">
    <property type="entry name" value="S-adenosyl-L-methionine-dependent methyltransferases"/>
    <property type="match status" value="1"/>
</dbReference>
<dbReference type="GO" id="GO:0032259">
    <property type="term" value="P:methylation"/>
    <property type="evidence" value="ECO:0007669"/>
    <property type="project" value="UniProtKB-KW"/>
</dbReference>
<proteinExistence type="predicted"/>
<keyword evidence="6" id="KW-1185">Reference proteome</keyword>
<reference evidence="5 6" key="1">
    <citation type="journal article" date="2019" name="Int. J. Syst. Evol. Microbiol.">
        <title>The Global Catalogue of Microorganisms (GCM) 10K type strain sequencing project: providing services to taxonomists for standard genome sequencing and annotation.</title>
        <authorList>
            <consortium name="The Broad Institute Genomics Platform"/>
            <consortium name="The Broad Institute Genome Sequencing Center for Infectious Disease"/>
            <person name="Wu L."/>
            <person name="Ma J."/>
        </authorList>
    </citation>
    <scope>NUCLEOTIDE SEQUENCE [LARGE SCALE GENOMIC DNA]</scope>
    <source>
        <strain evidence="5 6">JCM 13518</strain>
    </source>
</reference>
<dbReference type="Proteomes" id="UP001501057">
    <property type="component" value="Unassembled WGS sequence"/>
</dbReference>
<dbReference type="RefSeq" id="WP_344197887.1">
    <property type="nucleotide sequence ID" value="NZ_BAAAME010000002.1"/>
</dbReference>
<dbReference type="PANTHER" id="PTHR43464:SF19">
    <property type="entry name" value="UBIQUINONE BIOSYNTHESIS O-METHYLTRANSFERASE, MITOCHONDRIAL"/>
    <property type="match status" value="1"/>
</dbReference>
<dbReference type="Pfam" id="PF13649">
    <property type="entry name" value="Methyltransf_25"/>
    <property type="match status" value="1"/>
</dbReference>
<keyword evidence="2" id="KW-0808">Transferase</keyword>
<dbReference type="InterPro" id="IPR041698">
    <property type="entry name" value="Methyltransf_25"/>
</dbReference>
<protein>
    <submittedName>
        <fullName evidence="5">Class I SAM-dependent methyltransferase</fullName>
    </submittedName>
</protein>
<comment type="caution">
    <text evidence="5">The sequence shown here is derived from an EMBL/GenBank/DDBJ whole genome shotgun (WGS) entry which is preliminary data.</text>
</comment>
<dbReference type="Gene3D" id="3.40.50.150">
    <property type="entry name" value="Vaccinia Virus protein VP39"/>
    <property type="match status" value="1"/>
</dbReference>
<keyword evidence="3" id="KW-0949">S-adenosyl-L-methionine</keyword>
<organism evidence="5 6">
    <name type="scientific">Aeromicrobium alkaliterrae</name>
    <dbReference type="NCBI Taxonomy" id="302168"/>
    <lineage>
        <taxon>Bacteria</taxon>
        <taxon>Bacillati</taxon>
        <taxon>Actinomycetota</taxon>
        <taxon>Actinomycetes</taxon>
        <taxon>Propionibacteriales</taxon>
        <taxon>Nocardioidaceae</taxon>
        <taxon>Aeromicrobium</taxon>
    </lineage>
</organism>
<sequence length="199" mass="21521">MGEQRSTRWFVERDEVQRRAYARRFVDITAKGGDIDGEARLIDAMAAPGSTILDAGCGAGRITAALTARGHQVIGVDADPLLIEAGRDQHPAADLRVLDLVDLTPEVGGPFDVIVCTGNVMTYAEPGTEPAILTAMATVLAPHGRAVFGFHTDRDYTVADLDRDGTAVGWRLEHRWGTWNLDPYTDSSDWAVSTFRGPA</sequence>
<evidence type="ECO:0000256" key="3">
    <source>
        <dbReference type="ARBA" id="ARBA00022691"/>
    </source>
</evidence>